<dbReference type="OrthoDB" id="423541at2759"/>
<dbReference type="PROSITE" id="PS51354">
    <property type="entry name" value="GLUTAREDOXIN_2"/>
    <property type="match status" value="1"/>
</dbReference>
<evidence type="ECO:0000256" key="15">
    <source>
        <dbReference type="ARBA" id="ARBA00023930"/>
    </source>
</evidence>
<keyword evidence="13" id="KW-0275">Fatty acid biosynthesis</keyword>
<evidence type="ECO:0000256" key="11">
    <source>
        <dbReference type="ARBA" id="ARBA00023098"/>
    </source>
</evidence>
<comment type="catalytic activity">
    <reaction evidence="15">
        <text>prostaglandin H2 = (12S)-hydroxy-(5Z,8E,10E)-heptadecatrienoate + malonaldehyde</text>
        <dbReference type="Rhea" id="RHEA:48644"/>
        <dbReference type="ChEBI" id="CHEBI:57405"/>
        <dbReference type="ChEBI" id="CHEBI:90694"/>
        <dbReference type="ChEBI" id="CHEBI:566274"/>
    </reaction>
    <physiologicalReaction direction="left-to-right" evidence="15">
        <dbReference type="Rhea" id="RHEA:48645"/>
    </physiologicalReaction>
</comment>
<name>A0A812DBN2_ACAPH</name>
<dbReference type="InterPro" id="IPR034335">
    <property type="entry name" value="PGES2_C"/>
</dbReference>
<protein>
    <recommendedName>
        <fullName evidence="4">Prostaglandin E synthase 2</fullName>
        <ecNumber evidence="3">5.3.99.3</ecNumber>
    </recommendedName>
    <alternativeName>
        <fullName evidence="17">Microsomal prostaglandin E synthase 2</fullName>
    </alternativeName>
</protein>
<evidence type="ECO:0000256" key="9">
    <source>
        <dbReference type="ARBA" id="ARBA00022832"/>
    </source>
</evidence>
<comment type="caution">
    <text evidence="20">The sequence shown here is derived from an EMBL/GenBank/DDBJ whole genome shotgun (WGS) entry which is preliminary data.</text>
</comment>
<dbReference type="SFLD" id="SFLDG01182">
    <property type="entry name" value="Prostaglandin_E_synthase_like"/>
    <property type="match status" value="1"/>
</dbReference>
<keyword evidence="10" id="KW-1133">Transmembrane helix</keyword>
<evidence type="ECO:0000256" key="13">
    <source>
        <dbReference type="ARBA" id="ARBA00023160"/>
    </source>
</evidence>
<dbReference type="SUPFAM" id="SSF47616">
    <property type="entry name" value="GST C-terminal domain-like"/>
    <property type="match status" value="1"/>
</dbReference>
<dbReference type="AlphaFoldDB" id="A0A812DBN2"/>
<dbReference type="GO" id="GO:0050220">
    <property type="term" value="F:prostaglandin-E synthase activity"/>
    <property type="evidence" value="ECO:0007669"/>
    <property type="project" value="UniProtKB-EC"/>
</dbReference>
<dbReference type="UniPathway" id="UPA00662"/>
<evidence type="ECO:0000256" key="1">
    <source>
        <dbReference type="ARBA" id="ARBA00004702"/>
    </source>
</evidence>
<evidence type="ECO:0000313" key="20">
    <source>
        <dbReference type="EMBL" id="CAE1292653.1"/>
    </source>
</evidence>
<keyword evidence="21" id="KW-1185">Reference proteome</keyword>
<evidence type="ECO:0000313" key="21">
    <source>
        <dbReference type="Proteomes" id="UP000597762"/>
    </source>
</evidence>
<dbReference type="Pfam" id="PF13417">
    <property type="entry name" value="GST_N_3"/>
    <property type="match status" value="1"/>
</dbReference>
<dbReference type="PANTHER" id="PTHR12782">
    <property type="entry name" value="MICROSOMAL PROSTAGLANDIN E SYNTHASE-2"/>
    <property type="match status" value="1"/>
</dbReference>
<reference evidence="20" key="1">
    <citation type="submission" date="2021-01" db="EMBL/GenBank/DDBJ databases">
        <authorList>
            <person name="Li R."/>
            <person name="Bekaert M."/>
        </authorList>
    </citation>
    <scope>NUCLEOTIDE SEQUENCE</scope>
    <source>
        <strain evidence="20">Farmed</strain>
    </source>
</reference>
<evidence type="ECO:0000256" key="4">
    <source>
        <dbReference type="ARBA" id="ARBA00019474"/>
    </source>
</evidence>
<dbReference type="Proteomes" id="UP000597762">
    <property type="component" value="Unassembled WGS sequence"/>
</dbReference>
<dbReference type="GO" id="GO:0012505">
    <property type="term" value="C:endomembrane system"/>
    <property type="evidence" value="ECO:0007669"/>
    <property type="project" value="UniProtKB-SubCell"/>
</dbReference>
<comment type="subcellular location">
    <subcellularLocation>
        <location evidence="18">Endomembrane system</location>
        <topology evidence="18">Single-pass membrane protein</topology>
    </subcellularLocation>
</comment>
<keyword evidence="5" id="KW-0644">Prostaglandin metabolism</keyword>
<keyword evidence="12" id="KW-0472">Membrane</keyword>
<dbReference type="InterPro" id="IPR036249">
    <property type="entry name" value="Thioredoxin-like_sf"/>
</dbReference>
<dbReference type="SFLD" id="SFLDS00019">
    <property type="entry name" value="Glutathione_Transferase_(cytos"/>
    <property type="match status" value="1"/>
</dbReference>
<organism evidence="20 21">
    <name type="scientific">Acanthosepion pharaonis</name>
    <name type="common">Pharaoh cuttlefish</name>
    <name type="synonym">Sepia pharaonis</name>
    <dbReference type="NCBI Taxonomy" id="158019"/>
    <lineage>
        <taxon>Eukaryota</taxon>
        <taxon>Metazoa</taxon>
        <taxon>Spiralia</taxon>
        <taxon>Lophotrochozoa</taxon>
        <taxon>Mollusca</taxon>
        <taxon>Cephalopoda</taxon>
        <taxon>Coleoidea</taxon>
        <taxon>Decapodiformes</taxon>
        <taxon>Sepiida</taxon>
        <taxon>Sepiina</taxon>
        <taxon>Sepiidae</taxon>
        <taxon>Acanthosepion</taxon>
    </lineage>
</organism>
<evidence type="ECO:0000256" key="16">
    <source>
        <dbReference type="ARBA" id="ARBA00023931"/>
    </source>
</evidence>
<dbReference type="PANTHER" id="PTHR12782:SF5">
    <property type="entry name" value="PROSTAGLANDIN E SYNTHASE 2"/>
    <property type="match status" value="1"/>
</dbReference>
<dbReference type="Gene3D" id="1.20.1050.10">
    <property type="match status" value="1"/>
</dbReference>
<dbReference type="GO" id="GO:0001516">
    <property type="term" value="P:prostaglandin biosynthetic process"/>
    <property type="evidence" value="ECO:0007669"/>
    <property type="project" value="UniProtKB-UniPathway"/>
</dbReference>
<sequence length="294" mass="34067">MVKNDKDSSGLMLTLFQYQTCPFCCKVRALLDYRGYSYNIIEVNSIWRKEIKWSKYKKVPILVCEGTIEDDYLQINDSSVIISVMESHILDRSQKIEKLLSYFPVIESKNEKGKTVYDYPNKYFIMFGEAPAYGTPDYMKKERKWRAWVDDILVHTLSPNIYRTPSEALQAFNYFSQVGEWEKNFTIFDRLVVIYIGAAAMYFVGKILKKRHNLTDDVRSSLYEACKEWMKALEGQPFMGGEKPNLADLSAYGVLSSIEGCNAFKDLLEHTKIGSWYYQVKKAVQTHQGAQISI</sequence>
<evidence type="ECO:0000256" key="2">
    <source>
        <dbReference type="ARBA" id="ARBA00007409"/>
    </source>
</evidence>
<evidence type="ECO:0000256" key="3">
    <source>
        <dbReference type="ARBA" id="ARBA00012203"/>
    </source>
</evidence>
<evidence type="ECO:0000256" key="6">
    <source>
        <dbReference type="ARBA" id="ARBA00022516"/>
    </source>
</evidence>
<evidence type="ECO:0000256" key="5">
    <source>
        <dbReference type="ARBA" id="ARBA00022501"/>
    </source>
</evidence>
<dbReference type="InterPro" id="IPR004045">
    <property type="entry name" value="Glutathione_S-Trfase_N"/>
</dbReference>
<keyword evidence="8" id="KW-0812">Transmembrane</keyword>
<dbReference type="InterPro" id="IPR036282">
    <property type="entry name" value="Glutathione-S-Trfase_C_sf"/>
</dbReference>
<evidence type="ECO:0000256" key="12">
    <source>
        <dbReference type="ARBA" id="ARBA00023136"/>
    </source>
</evidence>
<dbReference type="InterPro" id="IPR034334">
    <property type="entry name" value="PGES2"/>
</dbReference>
<evidence type="ECO:0000256" key="10">
    <source>
        <dbReference type="ARBA" id="ARBA00022989"/>
    </source>
</evidence>
<dbReference type="CDD" id="cd03197">
    <property type="entry name" value="GST_C_mPGES2"/>
    <property type="match status" value="1"/>
</dbReference>
<dbReference type="EC" id="5.3.99.3" evidence="3"/>
<keyword evidence="11" id="KW-0443">Lipid metabolism</keyword>
<dbReference type="GO" id="GO:0005739">
    <property type="term" value="C:mitochondrion"/>
    <property type="evidence" value="ECO:0007669"/>
    <property type="project" value="TreeGrafter"/>
</dbReference>
<dbReference type="SFLD" id="SFLDG01203">
    <property type="entry name" value="Prostaglandin_E_synthase_like1"/>
    <property type="match status" value="1"/>
</dbReference>
<evidence type="ECO:0000256" key="17">
    <source>
        <dbReference type="ARBA" id="ARBA00031041"/>
    </source>
</evidence>
<keyword evidence="7" id="KW-0643">Prostaglandin biosynthesis</keyword>
<dbReference type="SUPFAM" id="SSF52833">
    <property type="entry name" value="Thioredoxin-like"/>
    <property type="match status" value="1"/>
</dbReference>
<feature type="domain" description="GST N-terminal" evidence="19">
    <location>
        <begin position="15"/>
        <end position="87"/>
    </location>
</feature>
<keyword evidence="9" id="KW-0276">Fatty acid metabolism</keyword>
<evidence type="ECO:0000256" key="7">
    <source>
        <dbReference type="ARBA" id="ARBA00022585"/>
    </source>
</evidence>
<dbReference type="InterPro" id="IPR011767">
    <property type="entry name" value="GLR_AS"/>
</dbReference>
<accession>A0A812DBN2</accession>
<keyword evidence="14 20" id="KW-0413">Isomerase</keyword>
<dbReference type="Gene3D" id="3.40.30.10">
    <property type="entry name" value="Glutaredoxin"/>
    <property type="match status" value="1"/>
</dbReference>
<evidence type="ECO:0000259" key="19">
    <source>
        <dbReference type="Pfam" id="PF13417"/>
    </source>
</evidence>
<gene>
    <name evidence="20" type="ORF">SPHA_49383</name>
</gene>
<comment type="similarity">
    <text evidence="2">Belongs to the GST superfamily.</text>
</comment>
<comment type="pathway">
    <text evidence="1">Lipid metabolism; prostaglandin biosynthesis.</text>
</comment>
<dbReference type="PROSITE" id="PS00195">
    <property type="entry name" value="GLUTAREDOXIN_1"/>
    <property type="match status" value="1"/>
</dbReference>
<dbReference type="Gene3D" id="6.20.200.30">
    <property type="match status" value="1"/>
</dbReference>
<evidence type="ECO:0000256" key="8">
    <source>
        <dbReference type="ARBA" id="ARBA00022692"/>
    </source>
</evidence>
<evidence type="ECO:0000256" key="14">
    <source>
        <dbReference type="ARBA" id="ARBA00023235"/>
    </source>
</evidence>
<keyword evidence="6" id="KW-0444">Lipid biosynthesis</keyword>
<evidence type="ECO:0000256" key="18">
    <source>
        <dbReference type="ARBA" id="ARBA00037847"/>
    </source>
</evidence>
<dbReference type="EMBL" id="CAHIKZ030002820">
    <property type="protein sequence ID" value="CAE1292653.1"/>
    <property type="molecule type" value="Genomic_DNA"/>
</dbReference>
<comment type="catalytic activity">
    <reaction evidence="16">
        <text>prostaglandin H2 = prostaglandin E2</text>
        <dbReference type="Rhea" id="RHEA:12893"/>
        <dbReference type="ChEBI" id="CHEBI:57405"/>
        <dbReference type="ChEBI" id="CHEBI:606564"/>
        <dbReference type="EC" id="5.3.99.3"/>
    </reaction>
    <physiologicalReaction direction="left-to-right" evidence="16">
        <dbReference type="Rhea" id="RHEA:12894"/>
    </physiologicalReaction>
</comment>
<dbReference type="InterPro" id="IPR040079">
    <property type="entry name" value="Glutathione_S-Trfase"/>
</dbReference>
<proteinExistence type="inferred from homology"/>